<evidence type="ECO:0000256" key="1">
    <source>
        <dbReference type="SAM" id="MobiDB-lite"/>
    </source>
</evidence>
<evidence type="ECO:0000313" key="3">
    <source>
        <dbReference type="EMBL" id="GAA0752803.1"/>
    </source>
</evidence>
<comment type="caution">
    <text evidence="3">The sequence shown here is derived from an EMBL/GenBank/DDBJ whole genome shotgun (WGS) entry which is preliminary data.</text>
</comment>
<protein>
    <submittedName>
        <fullName evidence="3">Uncharacterized protein</fullName>
    </submittedName>
</protein>
<reference evidence="3 4" key="1">
    <citation type="journal article" date="2019" name="Int. J. Syst. Evol. Microbiol.">
        <title>The Global Catalogue of Microorganisms (GCM) 10K type strain sequencing project: providing services to taxonomists for standard genome sequencing and annotation.</title>
        <authorList>
            <consortium name="The Broad Institute Genomics Platform"/>
            <consortium name="The Broad Institute Genome Sequencing Center for Infectious Disease"/>
            <person name="Wu L."/>
            <person name="Ma J."/>
        </authorList>
    </citation>
    <scope>NUCLEOTIDE SEQUENCE [LARGE SCALE GENOMIC DNA]</scope>
    <source>
        <strain evidence="3 4">JCM 15503</strain>
    </source>
</reference>
<evidence type="ECO:0000313" key="4">
    <source>
        <dbReference type="Proteomes" id="UP001500279"/>
    </source>
</evidence>
<accession>A0ABN1K281</accession>
<dbReference type="Proteomes" id="UP001500279">
    <property type="component" value="Unassembled WGS sequence"/>
</dbReference>
<organism evidence="3 4">
    <name type="scientific">Ideonella azotifigens</name>
    <dbReference type="NCBI Taxonomy" id="513160"/>
    <lineage>
        <taxon>Bacteria</taxon>
        <taxon>Pseudomonadati</taxon>
        <taxon>Pseudomonadota</taxon>
        <taxon>Betaproteobacteria</taxon>
        <taxon>Burkholderiales</taxon>
        <taxon>Sphaerotilaceae</taxon>
        <taxon>Ideonella</taxon>
    </lineage>
</organism>
<feature type="chain" id="PRO_5045235968" evidence="2">
    <location>
        <begin position="25"/>
        <end position="332"/>
    </location>
</feature>
<gene>
    <name evidence="3" type="ORF">GCM10009107_26930</name>
</gene>
<keyword evidence="4" id="KW-1185">Reference proteome</keyword>
<feature type="signal peptide" evidence="2">
    <location>
        <begin position="1"/>
        <end position="24"/>
    </location>
</feature>
<name>A0ABN1K281_9BURK</name>
<dbReference type="EMBL" id="BAAAEW010000016">
    <property type="protein sequence ID" value="GAA0752803.1"/>
    <property type="molecule type" value="Genomic_DNA"/>
</dbReference>
<dbReference type="RefSeq" id="WP_141289894.1">
    <property type="nucleotide sequence ID" value="NZ_BAAAEW010000016.1"/>
</dbReference>
<feature type="region of interest" description="Disordered" evidence="1">
    <location>
        <begin position="193"/>
        <end position="213"/>
    </location>
</feature>
<proteinExistence type="predicted"/>
<keyword evidence="2" id="KW-0732">Signal</keyword>
<evidence type="ECO:0000256" key="2">
    <source>
        <dbReference type="SAM" id="SignalP"/>
    </source>
</evidence>
<sequence>MTVSRSTSLALAAAAALIGGQAVAARPLPAAMQSPAQRMAAIQQQASQQHAAAQAAGTADNTAPVLTRFSLVGDVNAQSVNPKEDLDVTMSDEMSGLTTYIINLKGPSGQMVQRVETMYGQMKVDGRISIGAQLLGTPSFSRFSEPGTWQVDSVFLSDGNFNMKMYWPEDIAPLGGRTSFAVKNTKGYDITPPTLTSGSVETPKLSLSTPPAGTPTGTLPYASVKLGTADTGNGAVAGVLEAIVEFCLANQFADCVDTIELHGHVGQVGQDSATFRALAQLRSDQTPGVYQILNVFVIDSAQNNVLLQSDKLGGGDDLSKYFPGGITLKVSK</sequence>